<accession>A0A973VWZ3</accession>
<keyword evidence="1" id="KW-1133">Transmembrane helix</keyword>
<protein>
    <submittedName>
        <fullName evidence="2">Uncharacterized protein</fullName>
    </submittedName>
</protein>
<gene>
    <name evidence="2" type="ORF">HAP48_010815</name>
</gene>
<dbReference type="AlphaFoldDB" id="A0A973VWZ3"/>
<evidence type="ECO:0000256" key="1">
    <source>
        <dbReference type="SAM" id="Phobius"/>
    </source>
</evidence>
<organism evidence="2">
    <name type="scientific">Bradyrhizobium septentrionale</name>
    <dbReference type="NCBI Taxonomy" id="1404411"/>
    <lineage>
        <taxon>Bacteria</taxon>
        <taxon>Pseudomonadati</taxon>
        <taxon>Pseudomonadota</taxon>
        <taxon>Alphaproteobacteria</taxon>
        <taxon>Hyphomicrobiales</taxon>
        <taxon>Nitrobacteraceae</taxon>
        <taxon>Bradyrhizobium</taxon>
    </lineage>
</organism>
<name>A0A973VWZ3_9BRAD</name>
<reference evidence="2" key="1">
    <citation type="submission" date="2020-06" db="EMBL/GenBank/DDBJ databases">
        <title>Whole Genome Sequence of Bradyrhizobium sp. Strain 1S1.</title>
        <authorList>
            <person name="Bromfield E.S.P."/>
            <person name="Cloutier S."/>
        </authorList>
    </citation>
    <scope>NUCLEOTIDE SEQUENCE [LARGE SCALE GENOMIC DNA]</scope>
    <source>
        <strain evidence="2">1S1</strain>
    </source>
</reference>
<proteinExistence type="predicted"/>
<dbReference type="EMBL" id="JAAOLE020000001">
    <property type="protein sequence ID" value="NVI43472.1"/>
    <property type="molecule type" value="Genomic_DNA"/>
</dbReference>
<keyword evidence="1" id="KW-0472">Membrane</keyword>
<dbReference type="RefSeq" id="WP_029085002.1">
    <property type="nucleotide sequence ID" value="NZ_CP088285.1"/>
</dbReference>
<evidence type="ECO:0000313" key="2">
    <source>
        <dbReference type="EMBL" id="NVI43472.1"/>
    </source>
</evidence>
<keyword evidence="1" id="KW-0812">Transmembrane</keyword>
<comment type="caution">
    <text evidence="2">The sequence shown here is derived from an EMBL/GenBank/DDBJ whole genome shotgun (WGS) entry which is preliminary data.</text>
</comment>
<feature type="transmembrane region" description="Helical" evidence="1">
    <location>
        <begin position="7"/>
        <end position="30"/>
    </location>
</feature>
<sequence length="73" mass="7932">MTIFTGLLFEMISLSWGTMWSALAVGYAVIGLDGQVYLTDAGAEYLAWAGASAYNEARNTYKPHRLCSALPKP</sequence>